<evidence type="ECO:0000313" key="3">
    <source>
        <dbReference type="Proteomes" id="UP000184300"/>
    </source>
</evidence>
<dbReference type="PANTHER" id="PTHR35394:SF5">
    <property type="entry name" value="DUF3176 DOMAIN-CONTAINING PROTEIN"/>
    <property type="match status" value="1"/>
</dbReference>
<feature type="transmembrane region" description="Helical" evidence="1">
    <location>
        <begin position="111"/>
        <end position="134"/>
    </location>
</feature>
<accession>A0A1L9VKI8</accession>
<keyword evidence="1" id="KW-0472">Membrane</keyword>
<dbReference type="PANTHER" id="PTHR35394">
    <property type="entry name" value="DUF3176 DOMAIN-CONTAINING PROTEIN"/>
    <property type="match status" value="1"/>
</dbReference>
<keyword evidence="3" id="KW-1185">Reference proteome</keyword>
<name>A0A1L9VKI8_ASPGL</name>
<gene>
    <name evidence="2" type="ORF">ASPGLDRAFT_35666</name>
</gene>
<proteinExistence type="predicted"/>
<dbReference type="Proteomes" id="UP000184300">
    <property type="component" value="Unassembled WGS sequence"/>
</dbReference>
<reference evidence="3" key="1">
    <citation type="journal article" date="2017" name="Genome Biol.">
        <title>Comparative genomics reveals high biological diversity and specific adaptations in the industrially and medically important fungal genus Aspergillus.</title>
        <authorList>
            <person name="de Vries R.P."/>
            <person name="Riley R."/>
            <person name="Wiebenga A."/>
            <person name="Aguilar-Osorio G."/>
            <person name="Amillis S."/>
            <person name="Uchima C.A."/>
            <person name="Anderluh G."/>
            <person name="Asadollahi M."/>
            <person name="Askin M."/>
            <person name="Barry K."/>
            <person name="Battaglia E."/>
            <person name="Bayram O."/>
            <person name="Benocci T."/>
            <person name="Braus-Stromeyer S.A."/>
            <person name="Caldana C."/>
            <person name="Canovas D."/>
            <person name="Cerqueira G.C."/>
            <person name="Chen F."/>
            <person name="Chen W."/>
            <person name="Choi C."/>
            <person name="Clum A."/>
            <person name="Dos Santos R.A."/>
            <person name="Damasio A.R."/>
            <person name="Diallinas G."/>
            <person name="Emri T."/>
            <person name="Fekete E."/>
            <person name="Flipphi M."/>
            <person name="Freyberg S."/>
            <person name="Gallo A."/>
            <person name="Gournas C."/>
            <person name="Habgood R."/>
            <person name="Hainaut M."/>
            <person name="Harispe M.L."/>
            <person name="Henrissat B."/>
            <person name="Hilden K.S."/>
            <person name="Hope R."/>
            <person name="Hossain A."/>
            <person name="Karabika E."/>
            <person name="Karaffa L."/>
            <person name="Karanyi Z."/>
            <person name="Krasevec N."/>
            <person name="Kuo A."/>
            <person name="Kusch H."/>
            <person name="LaButti K."/>
            <person name="Lagendijk E.L."/>
            <person name="Lapidus A."/>
            <person name="Levasseur A."/>
            <person name="Lindquist E."/>
            <person name="Lipzen A."/>
            <person name="Logrieco A.F."/>
            <person name="MacCabe A."/>
            <person name="Maekelae M.R."/>
            <person name="Malavazi I."/>
            <person name="Melin P."/>
            <person name="Meyer V."/>
            <person name="Mielnichuk N."/>
            <person name="Miskei M."/>
            <person name="Molnar A.P."/>
            <person name="Mule G."/>
            <person name="Ngan C.Y."/>
            <person name="Orejas M."/>
            <person name="Orosz E."/>
            <person name="Ouedraogo J.P."/>
            <person name="Overkamp K.M."/>
            <person name="Park H.-S."/>
            <person name="Perrone G."/>
            <person name="Piumi F."/>
            <person name="Punt P.J."/>
            <person name="Ram A.F."/>
            <person name="Ramon A."/>
            <person name="Rauscher S."/>
            <person name="Record E."/>
            <person name="Riano-Pachon D.M."/>
            <person name="Robert V."/>
            <person name="Roehrig J."/>
            <person name="Ruller R."/>
            <person name="Salamov A."/>
            <person name="Salih N.S."/>
            <person name="Samson R.A."/>
            <person name="Sandor E."/>
            <person name="Sanguinetti M."/>
            <person name="Schuetze T."/>
            <person name="Sepcic K."/>
            <person name="Shelest E."/>
            <person name="Sherlock G."/>
            <person name="Sophianopoulou V."/>
            <person name="Squina F.M."/>
            <person name="Sun H."/>
            <person name="Susca A."/>
            <person name="Todd R.B."/>
            <person name="Tsang A."/>
            <person name="Unkles S.E."/>
            <person name="van de Wiele N."/>
            <person name="van Rossen-Uffink D."/>
            <person name="Oliveira J.V."/>
            <person name="Vesth T.C."/>
            <person name="Visser J."/>
            <person name="Yu J.-H."/>
            <person name="Zhou M."/>
            <person name="Andersen M.R."/>
            <person name="Archer D.B."/>
            <person name="Baker S.E."/>
            <person name="Benoit I."/>
            <person name="Brakhage A.A."/>
            <person name="Braus G.H."/>
            <person name="Fischer R."/>
            <person name="Frisvad J.C."/>
            <person name="Goldman G.H."/>
            <person name="Houbraken J."/>
            <person name="Oakley B."/>
            <person name="Pocsi I."/>
            <person name="Scazzocchio C."/>
            <person name="Seiboth B."/>
            <person name="vanKuyk P.A."/>
            <person name="Wortman J."/>
            <person name="Dyer P.S."/>
            <person name="Grigoriev I.V."/>
        </authorList>
    </citation>
    <scope>NUCLEOTIDE SEQUENCE [LARGE SCALE GENOMIC DNA]</scope>
    <source>
        <strain evidence="3">CBS 516.65</strain>
    </source>
</reference>
<dbReference type="GeneID" id="34460851"/>
<dbReference type="EMBL" id="KV878897">
    <property type="protein sequence ID" value="OJJ84402.1"/>
    <property type="molecule type" value="Genomic_DNA"/>
</dbReference>
<dbReference type="AlphaFoldDB" id="A0A1L9VKI8"/>
<keyword evidence="1" id="KW-0812">Transmembrane</keyword>
<evidence type="ECO:0000313" key="2">
    <source>
        <dbReference type="EMBL" id="OJJ84402.1"/>
    </source>
</evidence>
<organism evidence="2 3">
    <name type="scientific">Aspergillus glaucus CBS 516.65</name>
    <dbReference type="NCBI Taxonomy" id="1160497"/>
    <lineage>
        <taxon>Eukaryota</taxon>
        <taxon>Fungi</taxon>
        <taxon>Dikarya</taxon>
        <taxon>Ascomycota</taxon>
        <taxon>Pezizomycotina</taxon>
        <taxon>Eurotiomycetes</taxon>
        <taxon>Eurotiomycetidae</taxon>
        <taxon>Eurotiales</taxon>
        <taxon>Aspergillaceae</taxon>
        <taxon>Aspergillus</taxon>
        <taxon>Aspergillus subgen. Aspergillus</taxon>
    </lineage>
</organism>
<evidence type="ECO:0000256" key="1">
    <source>
        <dbReference type="SAM" id="Phobius"/>
    </source>
</evidence>
<protein>
    <submittedName>
        <fullName evidence="2">Uncharacterized protein</fullName>
    </submittedName>
</protein>
<dbReference type="RefSeq" id="XP_022401100.1">
    <property type="nucleotide sequence ID" value="XM_022544590.1"/>
</dbReference>
<sequence length="191" mass="21185">MSLISKDPYTSLAYVFQDIDEFAICPVDTLYPSLTDLLTSCTNKTIDATNETHWYSMKAATPPNLQRVLTSSLESVLTNIAASLIKYSLDVSNFTVNGTVAVPEVYVSVDWGFLALPAMVLLLGIVFLVSTILVNREHKLSLWKSSLLPVLYHGLGDELVREEHVTISSMEEAAQSVHVRLRSHDTVSKLR</sequence>
<keyword evidence="1" id="KW-1133">Transmembrane helix</keyword>
<dbReference type="VEuPathDB" id="FungiDB:ASPGLDRAFT_35666"/>
<dbReference type="OrthoDB" id="5376804at2759"/>